<proteinExistence type="predicted"/>
<reference evidence="1 2" key="1">
    <citation type="submission" date="2018-03" db="EMBL/GenBank/DDBJ databases">
        <title>Genomic Encyclopedia of Archaeal and Bacterial Type Strains, Phase II (KMG-II): from individual species to whole genera.</title>
        <authorList>
            <person name="Goeker M."/>
        </authorList>
    </citation>
    <scope>NUCLEOTIDE SEQUENCE [LARGE SCALE GENOMIC DNA]</scope>
    <source>
        <strain evidence="1 2">DSM 24859</strain>
    </source>
</reference>
<name>A0A2P8HR64_CHINA</name>
<gene>
    <name evidence="1" type="ORF">CLV51_1016</name>
</gene>
<dbReference type="EMBL" id="PYAW01000001">
    <property type="protein sequence ID" value="PSL48682.1"/>
    <property type="molecule type" value="Genomic_DNA"/>
</dbReference>
<accession>A0A2P8HR64</accession>
<protein>
    <recommendedName>
        <fullName evidence="3">DUF1835 domain-containing protein</fullName>
    </recommendedName>
</protein>
<keyword evidence="2" id="KW-1185">Reference proteome</keyword>
<dbReference type="Proteomes" id="UP000240971">
    <property type="component" value="Unassembled WGS sequence"/>
</dbReference>
<comment type="caution">
    <text evidence="1">The sequence shown here is derived from an EMBL/GenBank/DDBJ whole genome shotgun (WGS) entry which is preliminary data.</text>
</comment>
<dbReference type="AlphaFoldDB" id="A0A2P8HR64"/>
<sequence>MSYVNVLNGDATLALFRQSEVPGEVVVCREMMCEGKVKYTKDPLLLFESRAKHLEFHYGIDKQTYYTSVVLELEKLKQSGSFDEVVLWFEYDLFCQINQLFILYYISSQIKEPPPISIVDLPHHPPIADLPQLFEQRIRLQPEDLQMAADAWDAWCLSTPLALETMAKLPTGNLKHLPAAIIAHLQRFPSVENGLSIIENYFLLRLVLGNYRWYDLYMLFWDELEIYGFTNFQLDILINRMERAGVVVETDQLVKITSLGKEILEEEENYLDYVSLEHRWLGGVRLAKSPWRWSSATKSLVEIVEIE</sequence>
<evidence type="ECO:0008006" key="3">
    <source>
        <dbReference type="Google" id="ProtNLM"/>
    </source>
</evidence>
<organism evidence="1 2">
    <name type="scientific">Chitinophaga niastensis</name>
    <dbReference type="NCBI Taxonomy" id="536980"/>
    <lineage>
        <taxon>Bacteria</taxon>
        <taxon>Pseudomonadati</taxon>
        <taxon>Bacteroidota</taxon>
        <taxon>Chitinophagia</taxon>
        <taxon>Chitinophagales</taxon>
        <taxon>Chitinophagaceae</taxon>
        <taxon>Chitinophaga</taxon>
    </lineage>
</organism>
<dbReference type="OrthoDB" id="127805at2"/>
<evidence type="ECO:0000313" key="1">
    <source>
        <dbReference type="EMBL" id="PSL48682.1"/>
    </source>
</evidence>
<dbReference type="RefSeq" id="WP_106525971.1">
    <property type="nucleotide sequence ID" value="NZ_PYAW01000001.1"/>
</dbReference>
<evidence type="ECO:0000313" key="2">
    <source>
        <dbReference type="Proteomes" id="UP000240971"/>
    </source>
</evidence>